<keyword evidence="2" id="KW-0175">Coiled coil</keyword>
<evidence type="ECO:0000313" key="7">
    <source>
        <dbReference type="Proteomes" id="UP000295008"/>
    </source>
</evidence>
<proteinExistence type="predicted"/>
<dbReference type="SUPFAM" id="SSF51261">
    <property type="entry name" value="Duplicated hybrid motif"/>
    <property type="match status" value="1"/>
</dbReference>
<dbReference type="InterPro" id="IPR011055">
    <property type="entry name" value="Dup_hybrid_motif"/>
</dbReference>
<keyword evidence="1 3" id="KW-0732">Signal</keyword>
<gene>
    <name evidence="6" type="ORF">EDC14_100643</name>
</gene>
<dbReference type="InterPro" id="IPR050570">
    <property type="entry name" value="Cell_wall_metabolism_enzyme"/>
</dbReference>
<dbReference type="RefSeq" id="WP_243662840.1">
    <property type="nucleotide sequence ID" value="NZ_SLUN01000006.1"/>
</dbReference>
<organism evidence="6 7">
    <name type="scientific">Hydrogenispora ethanolica</name>
    <dbReference type="NCBI Taxonomy" id="1082276"/>
    <lineage>
        <taxon>Bacteria</taxon>
        <taxon>Bacillati</taxon>
        <taxon>Bacillota</taxon>
        <taxon>Hydrogenispora</taxon>
    </lineage>
</organism>
<protein>
    <submittedName>
        <fullName evidence="6">Murein DD-endopeptidase MepM/ murein hydrolase activator NlpD</fullName>
    </submittedName>
</protein>
<dbReference type="Proteomes" id="UP000295008">
    <property type="component" value="Unassembled WGS sequence"/>
</dbReference>
<sequence>MLKTIRKVTLLLLIVSFSAAALPSRVWGAETSRQRELKQLIQKTQTEIVNKKKKERSVMSNLFTHQQNLEQVKQNYRQVQTQLSQVQNQYELSKRQLAGLQQNVKQLEQDRDERQAQLNRRLVAMYKYGPQNYLRILLEARDFADLLSRFSMFAYIVRNDLSALDRLESAKAAVQKEQRRVETKTVQVAKEFQQVTTLKEQVSQKQQEIAAKVDSTKEELQKIQADRARLEKALAEYEATSRQIEEQIRRQQQRSTGGTLGSGKFIWPARGRISDIFGWRYHPILKTKRFHNGEDIAVPTGTPVHAADGGVVLVSGWQGGYGYFVAIDHGNGISTCYGHNSRLLVRVGQRVQQGDVIAYSGSTGLSTGPHIHFEVRVKGVPVDPRKYLP</sequence>
<feature type="coiled-coil region" evidence="2">
    <location>
        <begin position="164"/>
        <end position="254"/>
    </location>
</feature>
<dbReference type="InterPro" id="IPR057309">
    <property type="entry name" value="PcsB_CC"/>
</dbReference>
<evidence type="ECO:0000259" key="5">
    <source>
        <dbReference type="Pfam" id="PF24568"/>
    </source>
</evidence>
<feature type="domain" description="Peptidoglycan hydrolase PcsB coiled-coil" evidence="5">
    <location>
        <begin position="105"/>
        <end position="176"/>
    </location>
</feature>
<evidence type="ECO:0000256" key="2">
    <source>
        <dbReference type="SAM" id="Coils"/>
    </source>
</evidence>
<dbReference type="Gene3D" id="6.10.250.3150">
    <property type="match status" value="1"/>
</dbReference>
<reference evidence="6 7" key="1">
    <citation type="submission" date="2019-03" db="EMBL/GenBank/DDBJ databases">
        <title>Genomic Encyclopedia of Type Strains, Phase IV (KMG-IV): sequencing the most valuable type-strain genomes for metagenomic binning, comparative biology and taxonomic classification.</title>
        <authorList>
            <person name="Goeker M."/>
        </authorList>
    </citation>
    <scope>NUCLEOTIDE SEQUENCE [LARGE SCALE GENOMIC DNA]</scope>
    <source>
        <strain evidence="6 7">LX-B</strain>
    </source>
</reference>
<evidence type="ECO:0000259" key="4">
    <source>
        <dbReference type="Pfam" id="PF01551"/>
    </source>
</evidence>
<keyword evidence="6" id="KW-0378">Hydrolase</keyword>
<feature type="coiled-coil region" evidence="2">
    <location>
        <begin position="34"/>
        <end position="117"/>
    </location>
</feature>
<dbReference type="CDD" id="cd12797">
    <property type="entry name" value="M23_peptidase"/>
    <property type="match status" value="1"/>
</dbReference>
<evidence type="ECO:0000256" key="3">
    <source>
        <dbReference type="SAM" id="SignalP"/>
    </source>
</evidence>
<feature type="domain" description="M23ase beta-sheet core" evidence="4">
    <location>
        <begin position="289"/>
        <end position="384"/>
    </location>
</feature>
<dbReference type="Gene3D" id="2.70.70.10">
    <property type="entry name" value="Glucose Permease (Domain IIA)"/>
    <property type="match status" value="1"/>
</dbReference>
<accession>A0A4R1RZQ0</accession>
<name>A0A4R1RZQ0_HYDET</name>
<dbReference type="InterPro" id="IPR016047">
    <property type="entry name" value="M23ase_b-sheet_dom"/>
</dbReference>
<keyword evidence="7" id="KW-1185">Reference proteome</keyword>
<evidence type="ECO:0000256" key="1">
    <source>
        <dbReference type="ARBA" id="ARBA00022729"/>
    </source>
</evidence>
<dbReference type="FunFam" id="2.70.70.10:FF:000006">
    <property type="entry name" value="M23 family peptidase"/>
    <property type="match status" value="1"/>
</dbReference>
<dbReference type="AlphaFoldDB" id="A0A4R1RZQ0"/>
<dbReference type="Pfam" id="PF24568">
    <property type="entry name" value="CC_PcsB"/>
    <property type="match status" value="1"/>
</dbReference>
<evidence type="ECO:0000313" key="6">
    <source>
        <dbReference type="EMBL" id="TCL72335.1"/>
    </source>
</evidence>
<feature type="signal peptide" evidence="3">
    <location>
        <begin position="1"/>
        <end position="21"/>
    </location>
</feature>
<dbReference type="Pfam" id="PF01551">
    <property type="entry name" value="Peptidase_M23"/>
    <property type="match status" value="1"/>
</dbReference>
<feature type="chain" id="PRO_5038861510" evidence="3">
    <location>
        <begin position="22"/>
        <end position="389"/>
    </location>
</feature>
<dbReference type="GO" id="GO:0004222">
    <property type="term" value="F:metalloendopeptidase activity"/>
    <property type="evidence" value="ECO:0007669"/>
    <property type="project" value="TreeGrafter"/>
</dbReference>
<dbReference type="EMBL" id="SLUN01000006">
    <property type="protein sequence ID" value="TCL72335.1"/>
    <property type="molecule type" value="Genomic_DNA"/>
</dbReference>
<dbReference type="PANTHER" id="PTHR21666:SF289">
    <property type="entry name" value="L-ALA--D-GLU ENDOPEPTIDASE"/>
    <property type="match status" value="1"/>
</dbReference>
<dbReference type="PANTHER" id="PTHR21666">
    <property type="entry name" value="PEPTIDASE-RELATED"/>
    <property type="match status" value="1"/>
</dbReference>
<comment type="caution">
    <text evidence="6">The sequence shown here is derived from an EMBL/GenBank/DDBJ whole genome shotgun (WGS) entry which is preliminary data.</text>
</comment>